<accession>A0A5B7CVJ3</accession>
<protein>
    <recommendedName>
        <fullName evidence="4">Endonuclease/exonuclease/phosphatase domain-containing protein</fullName>
    </recommendedName>
</protein>
<evidence type="ECO:0000313" key="2">
    <source>
        <dbReference type="EMBL" id="MPC12346.1"/>
    </source>
</evidence>
<sequence>MRIQDLLHSKDSRNLTRHSHPSEKHRPLHLHRGAFCGDGIDILAVSLTLQNTHLDVYNIYNPTRGNLNIEEVFAHAAVTPTYIGGDFNCHHPLLNSCTTTNADGRHLPRALHESPEVRLLNNREATHL</sequence>
<name>A0A5B7CVJ3_PORTR</name>
<proteinExistence type="predicted"/>
<organism evidence="2 3">
    <name type="scientific">Portunus trituberculatus</name>
    <name type="common">Swimming crab</name>
    <name type="synonym">Neptunus trituberculatus</name>
    <dbReference type="NCBI Taxonomy" id="210409"/>
    <lineage>
        <taxon>Eukaryota</taxon>
        <taxon>Metazoa</taxon>
        <taxon>Ecdysozoa</taxon>
        <taxon>Arthropoda</taxon>
        <taxon>Crustacea</taxon>
        <taxon>Multicrustacea</taxon>
        <taxon>Malacostraca</taxon>
        <taxon>Eumalacostraca</taxon>
        <taxon>Eucarida</taxon>
        <taxon>Decapoda</taxon>
        <taxon>Pleocyemata</taxon>
        <taxon>Brachyura</taxon>
        <taxon>Eubrachyura</taxon>
        <taxon>Portunoidea</taxon>
        <taxon>Portunidae</taxon>
        <taxon>Portuninae</taxon>
        <taxon>Portunus</taxon>
    </lineage>
</organism>
<feature type="compositionally biased region" description="Basic and acidic residues" evidence="1">
    <location>
        <begin position="1"/>
        <end position="25"/>
    </location>
</feature>
<feature type="region of interest" description="Disordered" evidence="1">
    <location>
        <begin position="1"/>
        <end position="26"/>
    </location>
</feature>
<evidence type="ECO:0008006" key="4">
    <source>
        <dbReference type="Google" id="ProtNLM"/>
    </source>
</evidence>
<dbReference type="EMBL" id="VSRR010000211">
    <property type="protein sequence ID" value="MPC12346.1"/>
    <property type="molecule type" value="Genomic_DNA"/>
</dbReference>
<keyword evidence="3" id="KW-1185">Reference proteome</keyword>
<dbReference type="Proteomes" id="UP000324222">
    <property type="component" value="Unassembled WGS sequence"/>
</dbReference>
<gene>
    <name evidence="2" type="ORF">E2C01_005034</name>
</gene>
<reference evidence="2 3" key="1">
    <citation type="submission" date="2019-05" db="EMBL/GenBank/DDBJ databases">
        <title>Another draft genome of Portunus trituberculatus and its Hox gene families provides insights of decapod evolution.</title>
        <authorList>
            <person name="Jeong J.-H."/>
            <person name="Song I."/>
            <person name="Kim S."/>
            <person name="Choi T."/>
            <person name="Kim D."/>
            <person name="Ryu S."/>
            <person name="Kim W."/>
        </authorList>
    </citation>
    <scope>NUCLEOTIDE SEQUENCE [LARGE SCALE GENOMIC DNA]</scope>
    <source>
        <tissue evidence="2">Muscle</tissue>
    </source>
</reference>
<dbReference type="InterPro" id="IPR036691">
    <property type="entry name" value="Endo/exonu/phosph_ase_sf"/>
</dbReference>
<comment type="caution">
    <text evidence="2">The sequence shown here is derived from an EMBL/GenBank/DDBJ whole genome shotgun (WGS) entry which is preliminary data.</text>
</comment>
<dbReference type="OrthoDB" id="6373033at2759"/>
<evidence type="ECO:0000256" key="1">
    <source>
        <dbReference type="SAM" id="MobiDB-lite"/>
    </source>
</evidence>
<evidence type="ECO:0000313" key="3">
    <source>
        <dbReference type="Proteomes" id="UP000324222"/>
    </source>
</evidence>
<dbReference type="Gene3D" id="3.60.10.10">
    <property type="entry name" value="Endonuclease/exonuclease/phosphatase"/>
    <property type="match status" value="1"/>
</dbReference>
<dbReference type="AlphaFoldDB" id="A0A5B7CVJ3"/>
<dbReference type="SUPFAM" id="SSF56219">
    <property type="entry name" value="DNase I-like"/>
    <property type="match status" value="1"/>
</dbReference>